<evidence type="ECO:0000259" key="9">
    <source>
        <dbReference type="Pfam" id="PF12320"/>
    </source>
</evidence>
<dbReference type="Proteomes" id="UP001597267">
    <property type="component" value="Unassembled WGS sequence"/>
</dbReference>
<dbReference type="PANTHER" id="PTHR30337:SF0">
    <property type="entry name" value="NUCLEASE SBCCD SUBUNIT D"/>
    <property type="match status" value="1"/>
</dbReference>
<dbReference type="InterPro" id="IPR050535">
    <property type="entry name" value="DNA_Repair-Maintenance_Comp"/>
</dbReference>
<keyword evidence="6 7" id="KW-0269">Exonuclease</keyword>
<protein>
    <recommendedName>
        <fullName evidence="3 7">Nuclease SbcCD subunit D</fullName>
    </recommendedName>
</protein>
<dbReference type="RefSeq" id="WP_125715851.1">
    <property type="nucleotide sequence ID" value="NZ_JBHTOP010000022.1"/>
</dbReference>
<evidence type="ECO:0000256" key="6">
    <source>
        <dbReference type="ARBA" id="ARBA00022839"/>
    </source>
</evidence>
<dbReference type="InterPro" id="IPR026843">
    <property type="entry name" value="SbcD_C"/>
</dbReference>
<feature type="domain" description="Calcineurin-like phosphoesterase" evidence="8">
    <location>
        <begin position="1"/>
        <end position="213"/>
    </location>
</feature>
<comment type="subunit">
    <text evidence="2 7">Heterodimer of SbcC and SbcD.</text>
</comment>
<evidence type="ECO:0000256" key="5">
    <source>
        <dbReference type="ARBA" id="ARBA00022801"/>
    </source>
</evidence>
<dbReference type="CDD" id="cd00840">
    <property type="entry name" value="MPP_Mre11_N"/>
    <property type="match status" value="1"/>
</dbReference>
<dbReference type="NCBIfam" id="TIGR00619">
    <property type="entry name" value="sbcd"/>
    <property type="match status" value="1"/>
</dbReference>
<evidence type="ECO:0000256" key="7">
    <source>
        <dbReference type="RuleBase" id="RU363069"/>
    </source>
</evidence>
<evidence type="ECO:0000256" key="4">
    <source>
        <dbReference type="ARBA" id="ARBA00022722"/>
    </source>
</evidence>
<dbReference type="InterPro" id="IPR004843">
    <property type="entry name" value="Calcineurin-like_PHP"/>
</dbReference>
<dbReference type="Gene3D" id="3.60.21.10">
    <property type="match status" value="1"/>
</dbReference>
<keyword evidence="4 7" id="KW-0540">Nuclease</keyword>
<sequence length="373" mass="41712">MRFLHTADWHIGRRLYGYDLTEAQKTAFAQIEQIALDQHVDGILLAGDLYDRSLPAETAVTTLNEMIQKLNLTDHLPIYAISGNHDSATRLATGAPWYPATQFYMVTQLEAAFKPIELADTQIFSLPYFEPFAAQQYFDDAGLVQLDQCVAAVVAKMKTKFDPTKKHILIAHFFVSGSATTDSETQLTVGGLAAVPAATLRDFDYVALGHLHGKDALHEPKMRYSGSPVKFSLSEAQQQKGVFIVDTEPFQLTFIPLKPLHDVHKLTASFDELMTPAFYEALPLTDYFGLTLTDVKPIPDVMARLKTVYKNILSLDRANGYTLPETLQQKTLEHKAPLTLLSDFYEEIAKEDLTEKQLQWAKKALAEANKAVE</sequence>
<dbReference type="Pfam" id="PF00149">
    <property type="entry name" value="Metallophos"/>
    <property type="match status" value="1"/>
</dbReference>
<evidence type="ECO:0000256" key="2">
    <source>
        <dbReference type="ARBA" id="ARBA00011322"/>
    </source>
</evidence>
<dbReference type="EMBL" id="JBHTOP010000022">
    <property type="protein sequence ID" value="MFD1671950.1"/>
    <property type="molecule type" value="Genomic_DNA"/>
</dbReference>
<dbReference type="GO" id="GO:0004527">
    <property type="term" value="F:exonuclease activity"/>
    <property type="evidence" value="ECO:0007669"/>
    <property type="project" value="UniProtKB-KW"/>
</dbReference>
<evidence type="ECO:0000313" key="10">
    <source>
        <dbReference type="EMBL" id="MFD1671950.1"/>
    </source>
</evidence>
<feature type="domain" description="Nuclease SbcCD subunit D C-terminal" evidence="9">
    <location>
        <begin position="260"/>
        <end position="347"/>
    </location>
</feature>
<dbReference type="InterPro" id="IPR004593">
    <property type="entry name" value="SbcD"/>
</dbReference>
<dbReference type="InterPro" id="IPR029052">
    <property type="entry name" value="Metallo-depent_PP-like"/>
</dbReference>
<name>A0ABW4J9R7_9LACO</name>
<comment type="similarity">
    <text evidence="1 7">Belongs to the SbcD family.</text>
</comment>
<dbReference type="PANTHER" id="PTHR30337">
    <property type="entry name" value="COMPONENT OF ATP-DEPENDENT DSDNA EXONUCLEASE"/>
    <property type="match status" value="1"/>
</dbReference>
<dbReference type="SUPFAM" id="SSF56300">
    <property type="entry name" value="Metallo-dependent phosphatases"/>
    <property type="match status" value="1"/>
</dbReference>
<keyword evidence="11" id="KW-1185">Reference proteome</keyword>
<gene>
    <name evidence="7" type="primary">sbcD</name>
    <name evidence="10" type="ORF">ACFQ5M_07580</name>
</gene>
<comment type="caution">
    <text evidence="10">The sequence shown here is derived from an EMBL/GenBank/DDBJ whole genome shotgun (WGS) entry which is preliminary data.</text>
</comment>
<evidence type="ECO:0000313" key="11">
    <source>
        <dbReference type="Proteomes" id="UP001597267"/>
    </source>
</evidence>
<evidence type="ECO:0000256" key="1">
    <source>
        <dbReference type="ARBA" id="ARBA00010555"/>
    </source>
</evidence>
<dbReference type="Pfam" id="PF12320">
    <property type="entry name" value="SbcD_C"/>
    <property type="match status" value="1"/>
</dbReference>
<comment type="function">
    <text evidence="7">SbcCD cleaves DNA hairpin structures. These structures can inhibit DNA replication and are intermediates in certain DNA recombination reactions. The complex acts as a 3'-&gt;5' double strand exonuclease that can open hairpins. It also has a 5' single-strand endonuclease activity.</text>
</comment>
<keyword evidence="5 7" id="KW-0378">Hydrolase</keyword>
<dbReference type="InterPro" id="IPR041796">
    <property type="entry name" value="Mre11_N"/>
</dbReference>
<evidence type="ECO:0000256" key="3">
    <source>
        <dbReference type="ARBA" id="ARBA00013365"/>
    </source>
</evidence>
<accession>A0ABW4J9R7</accession>
<keyword evidence="7" id="KW-0235">DNA replication</keyword>
<proteinExistence type="inferred from homology"/>
<evidence type="ECO:0000259" key="8">
    <source>
        <dbReference type="Pfam" id="PF00149"/>
    </source>
</evidence>
<keyword evidence="7" id="KW-0233">DNA recombination</keyword>
<keyword evidence="7" id="KW-0255">Endonuclease</keyword>
<organism evidence="10 11">
    <name type="scientific">Agrilactobacillus yilanensis</name>
    <dbReference type="NCBI Taxonomy" id="2485997"/>
    <lineage>
        <taxon>Bacteria</taxon>
        <taxon>Bacillati</taxon>
        <taxon>Bacillota</taxon>
        <taxon>Bacilli</taxon>
        <taxon>Lactobacillales</taxon>
        <taxon>Lactobacillaceae</taxon>
        <taxon>Agrilactobacillus</taxon>
    </lineage>
</organism>
<reference evidence="11" key="1">
    <citation type="journal article" date="2019" name="Int. J. Syst. Evol. Microbiol.">
        <title>The Global Catalogue of Microorganisms (GCM) 10K type strain sequencing project: providing services to taxonomists for standard genome sequencing and annotation.</title>
        <authorList>
            <consortium name="The Broad Institute Genomics Platform"/>
            <consortium name="The Broad Institute Genome Sequencing Center for Infectious Disease"/>
            <person name="Wu L."/>
            <person name="Ma J."/>
        </authorList>
    </citation>
    <scope>NUCLEOTIDE SEQUENCE [LARGE SCALE GENOMIC DNA]</scope>
    <source>
        <strain evidence="11">CCM 8896</strain>
    </source>
</reference>